<comment type="similarity">
    <text evidence="4">Belongs to the HAD-like hydrolase superfamily. MasA/MtnC family.</text>
</comment>
<keyword evidence="6" id="KW-1185">Reference proteome</keyword>
<dbReference type="RefSeq" id="WP_185055274.1">
    <property type="nucleotide sequence ID" value="NZ_BAABIX010000019.1"/>
</dbReference>
<dbReference type="InterPro" id="IPR036412">
    <property type="entry name" value="HAD-like_sf"/>
</dbReference>
<comment type="function">
    <text evidence="4">Bifunctional enzyme that catalyzes the enolization of 2,3-diketo-5-methylthiopentyl-1-phosphate (DK-MTP-1-P) into the intermediate 2-hydroxy-3-keto-5-methylthiopentenyl-1-phosphate (HK-MTPenyl-1-P), which is then dephosphorylated to form the acireductone 1,2-dihydroxy-3-keto-5-methylthiopentene (DHK-MTPene).</text>
</comment>
<evidence type="ECO:0000256" key="2">
    <source>
        <dbReference type="ARBA" id="ARBA00022801"/>
    </source>
</evidence>
<comment type="subunit">
    <text evidence="4">Monomer.</text>
</comment>
<keyword evidence="4" id="KW-0479">Metal-binding</keyword>
<evidence type="ECO:0000256" key="4">
    <source>
        <dbReference type="HAMAP-Rule" id="MF_01681"/>
    </source>
</evidence>
<dbReference type="PANTHER" id="PTHR20371:SF1">
    <property type="entry name" value="ENOLASE-PHOSPHATASE E1"/>
    <property type="match status" value="1"/>
</dbReference>
<dbReference type="PANTHER" id="PTHR20371">
    <property type="entry name" value="ENOLASE-PHOSPHATASE E1"/>
    <property type="match status" value="1"/>
</dbReference>
<evidence type="ECO:0000256" key="1">
    <source>
        <dbReference type="ARBA" id="ARBA00022605"/>
    </source>
</evidence>
<dbReference type="AlphaFoldDB" id="A0A840PLA9"/>
<name>A0A840PLA9_9ACTN</name>
<accession>A0A840PLA9</accession>
<dbReference type="GO" id="GO:0043716">
    <property type="term" value="F:2-hydroxy-3-keto-5-methylthiopentenyl-1-phosphate phosphatase activity"/>
    <property type="evidence" value="ECO:0007669"/>
    <property type="project" value="UniProtKB-UniRule"/>
</dbReference>
<keyword evidence="3 4" id="KW-0486">Methionine biosynthesis</keyword>
<dbReference type="InterPro" id="IPR023943">
    <property type="entry name" value="Enolase-ppase_E1"/>
</dbReference>
<comment type="catalytic activity">
    <reaction evidence="4">
        <text>5-methylsulfanyl-2,3-dioxopentyl phosphate + H2O = 1,2-dihydroxy-5-(methylsulfanyl)pent-1-en-3-one + phosphate</text>
        <dbReference type="Rhea" id="RHEA:21700"/>
        <dbReference type="ChEBI" id="CHEBI:15377"/>
        <dbReference type="ChEBI" id="CHEBI:43474"/>
        <dbReference type="ChEBI" id="CHEBI:49252"/>
        <dbReference type="ChEBI" id="CHEBI:58828"/>
        <dbReference type="EC" id="3.1.3.77"/>
    </reaction>
</comment>
<dbReference type="Proteomes" id="UP000578449">
    <property type="component" value="Unassembled WGS sequence"/>
</dbReference>
<proteinExistence type="inferred from homology"/>
<organism evidence="5 6">
    <name type="scientific">Thermocatellispora tengchongensis</name>
    <dbReference type="NCBI Taxonomy" id="1073253"/>
    <lineage>
        <taxon>Bacteria</taxon>
        <taxon>Bacillati</taxon>
        <taxon>Actinomycetota</taxon>
        <taxon>Actinomycetes</taxon>
        <taxon>Streptosporangiales</taxon>
        <taxon>Streptosporangiaceae</taxon>
        <taxon>Thermocatellispora</taxon>
    </lineage>
</organism>
<comment type="pathway">
    <text evidence="4">Amino-acid biosynthesis; L-methionine biosynthesis via salvage pathway; L-methionine from S-methyl-5-thio-alpha-D-ribose 1-phosphate: step 4/6.</text>
</comment>
<dbReference type="Pfam" id="PF00702">
    <property type="entry name" value="Hydrolase"/>
    <property type="match status" value="1"/>
</dbReference>
<dbReference type="SFLD" id="SFLDS00003">
    <property type="entry name" value="Haloacid_Dehalogenase"/>
    <property type="match status" value="1"/>
</dbReference>
<dbReference type="HAMAP" id="MF_01681">
    <property type="entry name" value="Salvage_MtnC"/>
    <property type="match status" value="1"/>
</dbReference>
<dbReference type="GO" id="GO:0000287">
    <property type="term" value="F:magnesium ion binding"/>
    <property type="evidence" value="ECO:0007669"/>
    <property type="project" value="UniProtKB-UniRule"/>
</dbReference>
<comment type="pathway">
    <text evidence="4">Amino-acid biosynthesis; L-methionine biosynthesis via salvage pathway; L-methionine from S-methyl-5-thio-alpha-D-ribose 1-phosphate: step 3/6.</text>
</comment>
<keyword evidence="2 4" id="KW-0378">Hydrolase</keyword>
<comment type="cofactor">
    <cofactor evidence="4">
        <name>Mg(2+)</name>
        <dbReference type="ChEBI" id="CHEBI:18420"/>
    </cofactor>
    <text evidence="4">Binds 1 Mg(2+) ion per subunit.</text>
</comment>
<evidence type="ECO:0000313" key="5">
    <source>
        <dbReference type="EMBL" id="MBB5138400.1"/>
    </source>
</evidence>
<evidence type="ECO:0000256" key="3">
    <source>
        <dbReference type="ARBA" id="ARBA00023167"/>
    </source>
</evidence>
<dbReference type="CDD" id="cd01629">
    <property type="entry name" value="HAD_EP"/>
    <property type="match status" value="1"/>
</dbReference>
<sequence length="226" mass="24166">MSENAPAWIVLDIEGTTSSTASVHEGLYDYARPRLGPWIEAHRDDPEVAAAVAETGGATTEETVAILHAWMDGDVKATPLKTLQGRIWAAGFAAGELTAHFFDDVPPALRAWHERGVRLAVFSSGSVSGQRPWFRHTPAGDLTPLVERHFDTVNAGPKREPASYARIAEALGAPPGELLFLSDVPAELDAAAAAGWRTIGVRRPGEPSENADFGAHPVVASFEEVK</sequence>
<gene>
    <name evidence="4" type="primary">mtnC</name>
    <name evidence="5" type="ORF">HNP84_008154</name>
</gene>
<dbReference type="Gene3D" id="3.40.50.1000">
    <property type="entry name" value="HAD superfamily/HAD-like"/>
    <property type="match status" value="1"/>
</dbReference>
<dbReference type="SUPFAM" id="SSF56784">
    <property type="entry name" value="HAD-like"/>
    <property type="match status" value="1"/>
</dbReference>
<dbReference type="UniPathway" id="UPA00904">
    <property type="reaction ID" value="UER00876"/>
</dbReference>
<dbReference type="EC" id="3.1.3.77" evidence="4"/>
<dbReference type="InterPro" id="IPR006439">
    <property type="entry name" value="HAD-SF_hydro_IA"/>
</dbReference>
<evidence type="ECO:0000313" key="6">
    <source>
        <dbReference type="Proteomes" id="UP000578449"/>
    </source>
</evidence>
<keyword evidence="1 4" id="KW-0028">Amino-acid biosynthesis</keyword>
<dbReference type="EMBL" id="JACHGN010000023">
    <property type="protein sequence ID" value="MBB5138400.1"/>
    <property type="molecule type" value="Genomic_DNA"/>
</dbReference>
<dbReference type="PRINTS" id="PR00413">
    <property type="entry name" value="HADHALOGNASE"/>
</dbReference>
<comment type="caution">
    <text evidence="5">The sequence shown here is derived from an EMBL/GenBank/DDBJ whole genome shotgun (WGS) entry which is preliminary data.</text>
</comment>
<dbReference type="SFLD" id="SFLDG01129">
    <property type="entry name" value="C1.5:_HAD__Beta-PGM__Phosphata"/>
    <property type="match status" value="1"/>
</dbReference>
<dbReference type="Gene3D" id="1.10.720.60">
    <property type="match status" value="1"/>
</dbReference>
<dbReference type="GO" id="GO:0043874">
    <property type="term" value="F:acireductone synthase activity"/>
    <property type="evidence" value="ECO:0007669"/>
    <property type="project" value="UniProtKB-EC"/>
</dbReference>
<reference evidence="5 6" key="1">
    <citation type="submission" date="2020-08" db="EMBL/GenBank/DDBJ databases">
        <title>Genomic Encyclopedia of Type Strains, Phase IV (KMG-IV): sequencing the most valuable type-strain genomes for metagenomic binning, comparative biology and taxonomic classification.</title>
        <authorList>
            <person name="Goeker M."/>
        </authorList>
    </citation>
    <scope>NUCLEOTIDE SEQUENCE [LARGE SCALE GENOMIC DNA]</scope>
    <source>
        <strain evidence="5 6">DSM 45615</strain>
    </source>
</reference>
<dbReference type="NCBIfam" id="TIGR01509">
    <property type="entry name" value="HAD-SF-IA-v3"/>
    <property type="match status" value="1"/>
</dbReference>
<protein>
    <recommendedName>
        <fullName evidence="4">Enolase-phosphatase E1</fullName>
        <ecNumber evidence="4">3.1.3.77</ecNumber>
    </recommendedName>
    <alternativeName>
        <fullName evidence="4">2,3-diketo-5-methylthio-1-phosphopentane phosphatase</fullName>
    </alternativeName>
</protein>
<keyword evidence="4" id="KW-0460">Magnesium</keyword>
<dbReference type="SFLD" id="SFLDG01133">
    <property type="entry name" value="C1.5.4:_Enolase-phosphatase_Li"/>
    <property type="match status" value="1"/>
</dbReference>
<dbReference type="GO" id="GO:0019509">
    <property type="term" value="P:L-methionine salvage from methylthioadenosine"/>
    <property type="evidence" value="ECO:0007669"/>
    <property type="project" value="UniProtKB-UniRule"/>
</dbReference>
<dbReference type="GO" id="GO:0043715">
    <property type="term" value="F:2,3-diketo-5-methylthiopentyl-1-phosphate enolase activity"/>
    <property type="evidence" value="ECO:0007669"/>
    <property type="project" value="UniProtKB-UniRule"/>
</dbReference>
<dbReference type="NCBIfam" id="TIGR01691">
    <property type="entry name" value="enolase-ppase"/>
    <property type="match status" value="1"/>
</dbReference>
<dbReference type="InterPro" id="IPR023214">
    <property type="entry name" value="HAD_sf"/>
</dbReference>